<sequence length="204" mass="22316">MIPVSASDGDNDNTTKKDDVQVTEIPLPDEDVPLPESELGDYEAEDDLQDLVDDVNADARQMSPGSEDNQKKTLSPILEESEPESSPKDAKAVVDPGESDEPKGERQTEKQTTVLEKASPQTAPLDSTALPQPRPESFPSLYVTTDRTSVVTLPDTFDGHAPCSSEEEQLVDPDGHGQTVPNDDQGSRLDDMRYYDYIVIGNNR</sequence>
<protein>
    <submittedName>
        <fullName evidence="2">Uncharacterized protein</fullName>
    </submittedName>
</protein>
<evidence type="ECO:0000313" key="2">
    <source>
        <dbReference type="EMBL" id="KAK3395798.1"/>
    </source>
</evidence>
<feature type="compositionally biased region" description="Acidic residues" evidence="1">
    <location>
        <begin position="27"/>
        <end position="56"/>
    </location>
</feature>
<feature type="region of interest" description="Disordered" evidence="1">
    <location>
        <begin position="156"/>
        <end position="190"/>
    </location>
</feature>
<reference evidence="2" key="2">
    <citation type="submission" date="2023-07" db="EMBL/GenBank/DDBJ databases">
        <authorList>
            <consortium name="Lawrence Berkeley National Laboratory"/>
            <person name="Haridas S."/>
            <person name="Hensen N."/>
            <person name="Bonometti L."/>
            <person name="Westerberg I."/>
            <person name="Brannstrom I.O."/>
            <person name="Guillou S."/>
            <person name="Cros-Aarteil S."/>
            <person name="Calhoun S."/>
            <person name="Kuo A."/>
            <person name="Mondo S."/>
            <person name="Pangilinan J."/>
            <person name="Riley R."/>
            <person name="LaButti K."/>
            <person name="Andreopoulos B."/>
            <person name="Lipzen A."/>
            <person name="Chen C."/>
            <person name="Yanf M."/>
            <person name="Daum C."/>
            <person name="Ng V."/>
            <person name="Clum A."/>
            <person name="Steindorff A."/>
            <person name="Ohm R."/>
            <person name="Martin F."/>
            <person name="Silar P."/>
            <person name="Natvig D."/>
            <person name="Lalanne C."/>
            <person name="Gautier V."/>
            <person name="Ament-velasquez S.L."/>
            <person name="Kruys A."/>
            <person name="Hutchinson M.I."/>
            <person name="Powell A.J."/>
            <person name="Barry K."/>
            <person name="Miller A.N."/>
            <person name="Grigoriev I.V."/>
            <person name="Debuchy R."/>
            <person name="Gladieux P."/>
            <person name="Thoren M.H."/>
            <person name="Johannesson H."/>
        </authorList>
    </citation>
    <scope>NUCLEOTIDE SEQUENCE</scope>
    <source>
        <strain evidence="2">FGSC 1904</strain>
    </source>
</reference>
<feature type="compositionally biased region" description="Polar residues" evidence="1">
    <location>
        <begin position="110"/>
        <end position="125"/>
    </location>
</feature>
<feature type="region of interest" description="Disordered" evidence="1">
    <location>
        <begin position="1"/>
        <end position="143"/>
    </location>
</feature>
<reference evidence="2" key="1">
    <citation type="journal article" date="2023" name="Mol. Phylogenet. Evol.">
        <title>Genome-scale phylogeny and comparative genomics of the fungal order Sordariales.</title>
        <authorList>
            <person name="Hensen N."/>
            <person name="Bonometti L."/>
            <person name="Westerberg I."/>
            <person name="Brannstrom I.O."/>
            <person name="Guillou S."/>
            <person name="Cros-Aarteil S."/>
            <person name="Calhoun S."/>
            <person name="Haridas S."/>
            <person name="Kuo A."/>
            <person name="Mondo S."/>
            <person name="Pangilinan J."/>
            <person name="Riley R."/>
            <person name="LaButti K."/>
            <person name="Andreopoulos B."/>
            <person name="Lipzen A."/>
            <person name="Chen C."/>
            <person name="Yan M."/>
            <person name="Daum C."/>
            <person name="Ng V."/>
            <person name="Clum A."/>
            <person name="Steindorff A."/>
            <person name="Ohm R.A."/>
            <person name="Martin F."/>
            <person name="Silar P."/>
            <person name="Natvig D.O."/>
            <person name="Lalanne C."/>
            <person name="Gautier V."/>
            <person name="Ament-Velasquez S.L."/>
            <person name="Kruys A."/>
            <person name="Hutchinson M.I."/>
            <person name="Powell A.J."/>
            <person name="Barry K."/>
            <person name="Miller A.N."/>
            <person name="Grigoriev I.V."/>
            <person name="Debuchy R."/>
            <person name="Gladieux P."/>
            <person name="Hiltunen Thoren M."/>
            <person name="Johannesson H."/>
        </authorList>
    </citation>
    <scope>NUCLEOTIDE SEQUENCE</scope>
    <source>
        <strain evidence="2">FGSC 1904</strain>
    </source>
</reference>
<proteinExistence type="predicted"/>
<comment type="caution">
    <text evidence="2">The sequence shown here is derived from an EMBL/GenBank/DDBJ whole genome shotgun (WGS) entry which is preliminary data.</text>
</comment>
<evidence type="ECO:0000256" key="1">
    <source>
        <dbReference type="SAM" id="MobiDB-lite"/>
    </source>
</evidence>
<organism evidence="2 3">
    <name type="scientific">Sordaria brevicollis</name>
    <dbReference type="NCBI Taxonomy" id="83679"/>
    <lineage>
        <taxon>Eukaryota</taxon>
        <taxon>Fungi</taxon>
        <taxon>Dikarya</taxon>
        <taxon>Ascomycota</taxon>
        <taxon>Pezizomycotina</taxon>
        <taxon>Sordariomycetes</taxon>
        <taxon>Sordariomycetidae</taxon>
        <taxon>Sordariales</taxon>
        <taxon>Sordariaceae</taxon>
        <taxon>Sordaria</taxon>
    </lineage>
</organism>
<dbReference type="EMBL" id="JAUTDP010000010">
    <property type="protein sequence ID" value="KAK3395798.1"/>
    <property type="molecule type" value="Genomic_DNA"/>
</dbReference>
<dbReference type="AlphaFoldDB" id="A0AAE0U9D7"/>
<accession>A0AAE0U9D7</accession>
<evidence type="ECO:0000313" key="3">
    <source>
        <dbReference type="Proteomes" id="UP001281003"/>
    </source>
</evidence>
<name>A0AAE0U9D7_SORBR</name>
<keyword evidence="3" id="KW-1185">Reference proteome</keyword>
<feature type="compositionally biased region" description="Basic and acidic residues" evidence="1">
    <location>
        <begin position="100"/>
        <end position="109"/>
    </location>
</feature>
<gene>
    <name evidence="2" type="ORF">B0T20DRAFT_45637</name>
</gene>
<dbReference type="Proteomes" id="UP001281003">
    <property type="component" value="Unassembled WGS sequence"/>
</dbReference>